<evidence type="ECO:0000313" key="5">
    <source>
        <dbReference type="Proteomes" id="UP000612055"/>
    </source>
</evidence>
<dbReference type="InterPro" id="IPR003690">
    <property type="entry name" value="MTERF"/>
</dbReference>
<evidence type="ECO:0000256" key="2">
    <source>
        <dbReference type="ARBA" id="ARBA00022472"/>
    </source>
</evidence>
<dbReference type="GO" id="GO:0006353">
    <property type="term" value="P:DNA-templated transcription termination"/>
    <property type="evidence" value="ECO:0007669"/>
    <property type="project" value="UniProtKB-KW"/>
</dbReference>
<dbReference type="AlphaFoldDB" id="A0A835YH59"/>
<keyword evidence="3" id="KW-0809">Transit peptide</keyword>
<dbReference type="Gene3D" id="1.25.70.10">
    <property type="entry name" value="Transcription termination factor 3, mitochondrial"/>
    <property type="match status" value="1"/>
</dbReference>
<keyword evidence="2" id="KW-0804">Transcription</keyword>
<keyword evidence="5" id="KW-1185">Reference proteome</keyword>
<organism evidence="4 5">
    <name type="scientific">Edaphochlamys debaryana</name>
    <dbReference type="NCBI Taxonomy" id="47281"/>
    <lineage>
        <taxon>Eukaryota</taxon>
        <taxon>Viridiplantae</taxon>
        <taxon>Chlorophyta</taxon>
        <taxon>core chlorophytes</taxon>
        <taxon>Chlorophyceae</taxon>
        <taxon>CS clade</taxon>
        <taxon>Chlamydomonadales</taxon>
        <taxon>Chlamydomonadales incertae sedis</taxon>
        <taxon>Edaphochlamys</taxon>
    </lineage>
</organism>
<reference evidence="4" key="1">
    <citation type="journal article" date="2020" name="bioRxiv">
        <title>Comparative genomics of Chlamydomonas.</title>
        <authorList>
            <person name="Craig R.J."/>
            <person name="Hasan A.R."/>
            <person name="Ness R.W."/>
            <person name="Keightley P.D."/>
        </authorList>
    </citation>
    <scope>NUCLEOTIDE SEQUENCE</scope>
    <source>
        <strain evidence="4">CCAP 11/70</strain>
    </source>
</reference>
<dbReference type="Pfam" id="PF02536">
    <property type="entry name" value="mTERF"/>
    <property type="match status" value="1"/>
</dbReference>
<protein>
    <submittedName>
        <fullName evidence="4">Uncharacterized protein</fullName>
    </submittedName>
</protein>
<dbReference type="InterPro" id="IPR038538">
    <property type="entry name" value="MTERF_sf"/>
</dbReference>
<sequence>MQRSPGTSEADVAPLLALLDAEPAAEEHMLVNLDFLRSSKYKPRAVAKLVRRQPELVTSSTTTVAEWHQFLTGYGLSEEAAWKVLTYSGRKLLASAVDGTPNSPFNAGQAILFLKGYGWTDEDIISRVMACYPEVLAATPEQLQAVVDALRAQGFDDEDIRRVVLTFPPLLAGGPYSDDLLALIARIRISTHNKYVISGSYHV</sequence>
<keyword evidence="2" id="KW-0806">Transcription termination</keyword>
<keyword evidence="2" id="KW-0805">Transcription regulation</keyword>
<dbReference type="GO" id="GO:0003676">
    <property type="term" value="F:nucleic acid binding"/>
    <property type="evidence" value="ECO:0007669"/>
    <property type="project" value="InterPro"/>
</dbReference>
<gene>
    <name evidence="4" type="ORF">HYH03_000242</name>
</gene>
<dbReference type="EMBL" id="JAEHOE010000001">
    <property type="protein sequence ID" value="KAG2501742.1"/>
    <property type="molecule type" value="Genomic_DNA"/>
</dbReference>
<comment type="caution">
    <text evidence="4">The sequence shown here is derived from an EMBL/GenBank/DDBJ whole genome shotgun (WGS) entry which is preliminary data.</text>
</comment>
<dbReference type="Proteomes" id="UP000612055">
    <property type="component" value="Unassembled WGS sequence"/>
</dbReference>
<name>A0A835YH59_9CHLO</name>
<proteinExistence type="inferred from homology"/>
<comment type="similarity">
    <text evidence="1">Belongs to the mTERF family.</text>
</comment>
<evidence type="ECO:0000256" key="1">
    <source>
        <dbReference type="ARBA" id="ARBA00007692"/>
    </source>
</evidence>
<dbReference type="OrthoDB" id="637682at2759"/>
<evidence type="ECO:0000256" key="3">
    <source>
        <dbReference type="ARBA" id="ARBA00022946"/>
    </source>
</evidence>
<evidence type="ECO:0000313" key="4">
    <source>
        <dbReference type="EMBL" id="KAG2501742.1"/>
    </source>
</evidence>
<accession>A0A835YH59</accession>